<organism evidence="1 2">
    <name type="scientific">Methylomonas rivi</name>
    <dbReference type="NCBI Taxonomy" id="2952226"/>
    <lineage>
        <taxon>Bacteria</taxon>
        <taxon>Pseudomonadati</taxon>
        <taxon>Pseudomonadota</taxon>
        <taxon>Gammaproteobacteria</taxon>
        <taxon>Methylococcales</taxon>
        <taxon>Methylococcaceae</taxon>
        <taxon>Methylomonas</taxon>
    </lineage>
</organism>
<evidence type="ECO:0000313" key="1">
    <source>
        <dbReference type="EMBL" id="MCQ8129114.1"/>
    </source>
</evidence>
<comment type="caution">
    <text evidence="1">The sequence shown here is derived from an EMBL/GenBank/DDBJ whole genome shotgun (WGS) entry which is preliminary data.</text>
</comment>
<keyword evidence="2" id="KW-1185">Reference proteome</keyword>
<dbReference type="EMBL" id="JANIBK010000056">
    <property type="protein sequence ID" value="MCQ8129114.1"/>
    <property type="molecule type" value="Genomic_DNA"/>
</dbReference>
<dbReference type="InterPro" id="IPR021284">
    <property type="entry name" value="DUF2750"/>
</dbReference>
<dbReference type="Pfam" id="PF11042">
    <property type="entry name" value="DUF2750"/>
    <property type="match status" value="1"/>
</dbReference>
<accession>A0ABT1U5H8</accession>
<protein>
    <submittedName>
        <fullName evidence="1">DUF2750 domain-containing protein</fullName>
    </submittedName>
</protein>
<sequence>MRYEPYQDEYAAVPTMTDEELLEYFLYRILETDEVWGLKDGPQWITRTVGAQTTLPVWPFKRFADEAAVGDWQHLKPGADSMEFFIYRTLNKQAQQGVLIEIMPRTSGAGCLISPQRLLTILEGTMHSGEYTLED</sequence>
<gene>
    <name evidence="1" type="ORF">NP596_11680</name>
</gene>
<reference evidence="1 2" key="1">
    <citation type="submission" date="2022-07" db="EMBL/GenBank/DDBJ databases">
        <title>Methylomonas rivi sp. nov., Methylomonas rosea sp. nov., Methylomonas aureus sp. nov. and Methylomonas subterranea sp. nov., four novel methanotrophs isolated from a freshwater creek and the deep terrestrial subsurface.</title>
        <authorList>
            <person name="Abin C."/>
            <person name="Sankaranarayanan K."/>
            <person name="Garner C."/>
            <person name="Sindelar R."/>
            <person name="Kotary K."/>
            <person name="Garner R."/>
            <person name="Barclay S."/>
            <person name="Lawson P."/>
            <person name="Krumholz L."/>
        </authorList>
    </citation>
    <scope>NUCLEOTIDE SEQUENCE [LARGE SCALE GENOMIC DNA]</scope>
    <source>
        <strain evidence="1 2">WSC-6</strain>
    </source>
</reference>
<dbReference type="RefSeq" id="WP_256615540.1">
    <property type="nucleotide sequence ID" value="NZ_JANIBK010000056.1"/>
</dbReference>
<proteinExistence type="predicted"/>
<dbReference type="Proteomes" id="UP001524586">
    <property type="component" value="Unassembled WGS sequence"/>
</dbReference>
<evidence type="ECO:0000313" key="2">
    <source>
        <dbReference type="Proteomes" id="UP001524586"/>
    </source>
</evidence>
<name>A0ABT1U5H8_9GAMM</name>